<evidence type="ECO:0000256" key="1">
    <source>
        <dbReference type="ARBA" id="ARBA00010609"/>
    </source>
</evidence>
<dbReference type="GO" id="GO:0016491">
    <property type="term" value="F:oxidoreductase activity"/>
    <property type="evidence" value="ECO:0007669"/>
    <property type="project" value="UniProtKB-KW"/>
</dbReference>
<evidence type="ECO:0000259" key="11">
    <source>
        <dbReference type="Pfam" id="PF07731"/>
    </source>
</evidence>
<gene>
    <name evidence="13" type="ORF">HT134_05235</name>
</gene>
<evidence type="ECO:0000259" key="10">
    <source>
        <dbReference type="Pfam" id="PF00394"/>
    </source>
</evidence>
<evidence type="ECO:0000256" key="4">
    <source>
        <dbReference type="ARBA" id="ARBA00023002"/>
    </source>
</evidence>
<dbReference type="CDD" id="cd04232">
    <property type="entry name" value="CuRO_1_CueO_FtsP"/>
    <property type="match status" value="1"/>
</dbReference>
<name>A0A7Y6IJZ9_9ACTN</name>
<dbReference type="InterPro" id="IPR011706">
    <property type="entry name" value="Cu-oxidase_C"/>
</dbReference>
<dbReference type="Pfam" id="PF07731">
    <property type="entry name" value="Cu-oxidase_2"/>
    <property type="match status" value="1"/>
</dbReference>
<evidence type="ECO:0000256" key="2">
    <source>
        <dbReference type="ARBA" id="ARBA00011245"/>
    </source>
</evidence>
<evidence type="ECO:0000256" key="5">
    <source>
        <dbReference type="ARBA" id="ARBA00038978"/>
    </source>
</evidence>
<comment type="subunit">
    <text evidence="2">Monomer.</text>
</comment>
<evidence type="ECO:0000259" key="12">
    <source>
        <dbReference type="Pfam" id="PF07732"/>
    </source>
</evidence>
<dbReference type="Pfam" id="PF00394">
    <property type="entry name" value="Cu-oxidase"/>
    <property type="match status" value="1"/>
</dbReference>
<evidence type="ECO:0000256" key="8">
    <source>
        <dbReference type="ARBA" id="ARBA00043090"/>
    </source>
</evidence>
<dbReference type="PANTHER" id="PTHR48267">
    <property type="entry name" value="CUPREDOXIN SUPERFAMILY PROTEIN"/>
    <property type="match status" value="1"/>
</dbReference>
<dbReference type="CDD" id="cd13890">
    <property type="entry name" value="CuRO_3_CueO_FtsP"/>
    <property type="match status" value="1"/>
</dbReference>
<comment type="catalytic activity">
    <reaction evidence="9">
        <text>4 Cu(+) + O2 + 4 H(+) = 4 Cu(2+) + 2 H2O</text>
        <dbReference type="Rhea" id="RHEA:30083"/>
        <dbReference type="ChEBI" id="CHEBI:15377"/>
        <dbReference type="ChEBI" id="CHEBI:15378"/>
        <dbReference type="ChEBI" id="CHEBI:15379"/>
        <dbReference type="ChEBI" id="CHEBI:29036"/>
        <dbReference type="ChEBI" id="CHEBI:49552"/>
        <dbReference type="EC" id="1.16.3.4"/>
    </reaction>
    <physiologicalReaction direction="left-to-right" evidence="9">
        <dbReference type="Rhea" id="RHEA:30084"/>
    </physiologicalReaction>
</comment>
<comment type="similarity">
    <text evidence="1">Belongs to the multicopper oxidase family.</text>
</comment>
<dbReference type="InterPro" id="IPR045087">
    <property type="entry name" value="Cu-oxidase_fam"/>
</dbReference>
<evidence type="ECO:0000256" key="6">
    <source>
        <dbReference type="ARBA" id="ARBA00041027"/>
    </source>
</evidence>
<dbReference type="SUPFAM" id="SSF49503">
    <property type="entry name" value="Cupredoxins"/>
    <property type="match status" value="3"/>
</dbReference>
<dbReference type="InterPro" id="IPR002355">
    <property type="entry name" value="Cu_oxidase_Cu_BS"/>
</dbReference>
<protein>
    <recommendedName>
        <fullName evidence="6">Multicopper oxidase CueO</fullName>
        <ecNumber evidence="5">1.16.3.4</ecNumber>
    </recommendedName>
    <alternativeName>
        <fullName evidence="7">Copper efflux oxidase</fullName>
    </alternativeName>
    <alternativeName>
        <fullName evidence="8">Cuprous oxidase</fullName>
    </alternativeName>
</protein>
<dbReference type="PROSITE" id="PS51318">
    <property type="entry name" value="TAT"/>
    <property type="match status" value="1"/>
</dbReference>
<reference evidence="13 14" key="1">
    <citation type="submission" date="2020-06" db="EMBL/GenBank/DDBJ databases">
        <authorList>
            <person name="Chanama M."/>
        </authorList>
    </citation>
    <scope>NUCLEOTIDE SEQUENCE [LARGE SCALE GENOMIC DNA]</scope>
    <source>
        <strain evidence="13 14">TBRC6557</strain>
    </source>
</reference>
<dbReference type="RefSeq" id="WP_175599064.1">
    <property type="nucleotide sequence ID" value="NZ_JABWGO010000001.1"/>
</dbReference>
<dbReference type="Pfam" id="PF07732">
    <property type="entry name" value="Cu-oxidase_3"/>
    <property type="match status" value="1"/>
</dbReference>
<comment type="caution">
    <text evidence="13">The sequence shown here is derived from an EMBL/GenBank/DDBJ whole genome shotgun (WGS) entry which is preliminary data.</text>
</comment>
<proteinExistence type="inferred from homology"/>
<dbReference type="CDD" id="cd13867">
    <property type="entry name" value="CuRO_2_CueO_FtsP"/>
    <property type="match status" value="1"/>
</dbReference>
<sequence>MNLTRRHVLRLLGASAVAVPATGLLVAAGRDRVDTVGRVAFTNRLQAPPLAPSRLDPTGRRVFDLGIRAGRREFVPGRPSPTWGVNGDYLGPTLRARRGERVLVNVANGVDETTTLHWHGMHLPPEMDGGPYQPIAPGATWSPTWTIDQPAASLWYHPHPHGRTARHLYRGLAGMFLIDDDTVPGLPHRYGIDDVPLIVQDRRLDGGKLNPDEPMSGTTGFLGDRLLVNGVLDPYLVVTTTRIRLRLLNGSNARVYNFSFADGRSFAQIASDGGLLSAPHVTHHVQLAPGERAEIVVTLTPGERIVLRSASPARGAGLVQGDGGDDRFDVLELRAAPNLTSSPELPDRLATIPPLPAHTAVRTRTFELAEHHINGRKMDLRRIDAQVGKDTTEIWEVRSGDGTLHTFHVHDVQFQVLAVDDRRPPPELSGWKDTVLLPPGSRMRLIMRFADYADPHRPYMFHCHMLYHEDEGMMGQFLVLAPGQAAAPAPLPGEHPSHH</sequence>
<dbReference type="InterPro" id="IPR011707">
    <property type="entry name" value="Cu-oxidase-like_N"/>
</dbReference>
<dbReference type="GO" id="GO:0005507">
    <property type="term" value="F:copper ion binding"/>
    <property type="evidence" value="ECO:0007669"/>
    <property type="project" value="InterPro"/>
</dbReference>
<dbReference type="InterPro" id="IPR006311">
    <property type="entry name" value="TAT_signal"/>
</dbReference>
<dbReference type="Gene3D" id="2.60.40.420">
    <property type="entry name" value="Cupredoxins - blue copper proteins"/>
    <property type="match status" value="3"/>
</dbReference>
<dbReference type="InterPro" id="IPR008972">
    <property type="entry name" value="Cupredoxin"/>
</dbReference>
<keyword evidence="3" id="KW-0479">Metal-binding</keyword>
<evidence type="ECO:0000256" key="3">
    <source>
        <dbReference type="ARBA" id="ARBA00022723"/>
    </source>
</evidence>
<evidence type="ECO:0000313" key="13">
    <source>
        <dbReference type="EMBL" id="NUW39538.1"/>
    </source>
</evidence>
<dbReference type="PROSITE" id="PS00080">
    <property type="entry name" value="MULTICOPPER_OXIDASE2"/>
    <property type="match status" value="1"/>
</dbReference>
<organism evidence="13 14">
    <name type="scientific">Nonomuraea rhodomycinica</name>
    <dbReference type="NCBI Taxonomy" id="1712872"/>
    <lineage>
        <taxon>Bacteria</taxon>
        <taxon>Bacillati</taxon>
        <taxon>Actinomycetota</taxon>
        <taxon>Actinomycetes</taxon>
        <taxon>Streptosporangiales</taxon>
        <taxon>Streptosporangiaceae</taxon>
        <taxon>Nonomuraea</taxon>
    </lineage>
</organism>
<dbReference type="Proteomes" id="UP000546126">
    <property type="component" value="Unassembled WGS sequence"/>
</dbReference>
<evidence type="ECO:0000256" key="7">
    <source>
        <dbReference type="ARBA" id="ARBA00042896"/>
    </source>
</evidence>
<dbReference type="EMBL" id="JABWGO010000001">
    <property type="protein sequence ID" value="NUW39538.1"/>
    <property type="molecule type" value="Genomic_DNA"/>
</dbReference>
<keyword evidence="14" id="KW-1185">Reference proteome</keyword>
<dbReference type="EC" id="1.16.3.4" evidence="5"/>
<evidence type="ECO:0000313" key="14">
    <source>
        <dbReference type="Proteomes" id="UP000546126"/>
    </source>
</evidence>
<dbReference type="InterPro" id="IPR001117">
    <property type="entry name" value="Cu-oxidase_2nd"/>
</dbReference>
<feature type="domain" description="Plastocyanin-like" evidence="11">
    <location>
        <begin position="356"/>
        <end position="480"/>
    </location>
</feature>
<dbReference type="AlphaFoldDB" id="A0A7Y6IJZ9"/>
<evidence type="ECO:0000256" key="9">
    <source>
        <dbReference type="ARBA" id="ARBA00048092"/>
    </source>
</evidence>
<keyword evidence="4" id="KW-0560">Oxidoreductase</keyword>
<feature type="domain" description="Plastocyanin-like" evidence="12">
    <location>
        <begin position="75"/>
        <end position="181"/>
    </location>
</feature>
<dbReference type="PANTHER" id="PTHR48267:SF1">
    <property type="entry name" value="BILIRUBIN OXIDASE"/>
    <property type="match status" value="1"/>
</dbReference>
<accession>A0A7Y6IJZ9</accession>
<feature type="domain" description="Plastocyanin-like" evidence="10">
    <location>
        <begin position="234"/>
        <end position="300"/>
    </location>
</feature>